<evidence type="ECO:0000256" key="1">
    <source>
        <dbReference type="ARBA" id="ARBA00022729"/>
    </source>
</evidence>
<dbReference type="GeneTree" id="ENSGT00960000193071"/>
<dbReference type="PROSITE" id="PS50835">
    <property type="entry name" value="IG_LIKE"/>
    <property type="match status" value="1"/>
</dbReference>
<evidence type="ECO:0000313" key="7">
    <source>
        <dbReference type="Ensembl" id="ENSTMTP00000015425.1"/>
    </source>
</evidence>
<dbReference type="SMART" id="SM00406">
    <property type="entry name" value="IGv"/>
    <property type="match status" value="1"/>
</dbReference>
<keyword evidence="5" id="KW-0391">Immunity</keyword>
<evidence type="ECO:0000259" key="6">
    <source>
        <dbReference type="PROSITE" id="PS50835"/>
    </source>
</evidence>
<evidence type="ECO:0000313" key="8">
    <source>
        <dbReference type="Proteomes" id="UP000472274"/>
    </source>
</evidence>
<dbReference type="GO" id="GO:0042101">
    <property type="term" value="C:T cell receptor complex"/>
    <property type="evidence" value="ECO:0007669"/>
    <property type="project" value="UniProtKB-KW"/>
</dbReference>
<protein>
    <recommendedName>
        <fullName evidence="6">Ig-like domain-containing protein</fullName>
    </recommendedName>
</protein>
<accession>A0A674J2I0</accession>
<keyword evidence="5" id="KW-1279">T cell receptor</keyword>
<dbReference type="Proteomes" id="UP000472274">
    <property type="component" value="Unplaced"/>
</dbReference>
<evidence type="ECO:0000256" key="3">
    <source>
        <dbReference type="ARBA" id="ARBA00023170"/>
    </source>
</evidence>
<evidence type="ECO:0000256" key="5">
    <source>
        <dbReference type="ARBA" id="ARBA00043266"/>
    </source>
</evidence>
<proteinExistence type="predicted"/>
<dbReference type="AlphaFoldDB" id="A0A674J2I0"/>
<dbReference type="InterPro" id="IPR007110">
    <property type="entry name" value="Ig-like_dom"/>
</dbReference>
<dbReference type="InterPro" id="IPR036179">
    <property type="entry name" value="Ig-like_dom_sf"/>
</dbReference>
<keyword evidence="4" id="KW-0393">Immunoglobulin domain</keyword>
<evidence type="ECO:0000256" key="4">
    <source>
        <dbReference type="ARBA" id="ARBA00023319"/>
    </source>
</evidence>
<evidence type="ECO:0000256" key="2">
    <source>
        <dbReference type="ARBA" id="ARBA00023130"/>
    </source>
</evidence>
<dbReference type="PANTHER" id="PTHR19367:SF45">
    <property type="entry name" value="IG-LIKE DOMAIN-CONTAINING PROTEIN"/>
    <property type="match status" value="1"/>
</dbReference>
<dbReference type="Pfam" id="PF07686">
    <property type="entry name" value="V-set"/>
    <property type="match status" value="1"/>
</dbReference>
<dbReference type="InterPro" id="IPR051287">
    <property type="entry name" value="TCR_variable_region"/>
</dbReference>
<dbReference type="Gene3D" id="2.60.40.10">
    <property type="entry name" value="Immunoglobulins"/>
    <property type="match status" value="1"/>
</dbReference>
<name>A0A674J2I0_9SAUR</name>
<keyword evidence="3" id="KW-0675">Receptor</keyword>
<keyword evidence="2" id="KW-1064">Adaptive immunity</keyword>
<reference evidence="7" key="1">
    <citation type="submission" date="2025-08" db="UniProtKB">
        <authorList>
            <consortium name="Ensembl"/>
        </authorList>
    </citation>
    <scope>IDENTIFICATION</scope>
</reference>
<feature type="domain" description="Ig-like" evidence="6">
    <location>
        <begin position="5"/>
        <end position="108"/>
    </location>
</feature>
<dbReference type="GO" id="GO:0002250">
    <property type="term" value="P:adaptive immune response"/>
    <property type="evidence" value="ECO:0007669"/>
    <property type="project" value="UniProtKB-KW"/>
</dbReference>
<reference evidence="7" key="2">
    <citation type="submission" date="2025-09" db="UniProtKB">
        <authorList>
            <consortium name="Ensembl"/>
        </authorList>
    </citation>
    <scope>IDENTIFICATION</scope>
</reference>
<dbReference type="Ensembl" id="ENSTMTT00000015976.1">
    <property type="protein sequence ID" value="ENSTMTP00000015425.1"/>
    <property type="gene ID" value="ENSTMTG00000011301.1"/>
</dbReference>
<sequence length="108" mass="12116">MLPSPWAILSIDAVTQTQPAASGVEGGSVTLDCAYETDARYYSLYWYKQHGAEKLVFLLWEYSDGLKKNEAGERCSADSKKSESSISLRITGVELRDSYFCAFNRDTR</sequence>
<keyword evidence="8" id="KW-1185">Reference proteome</keyword>
<dbReference type="InterPro" id="IPR013106">
    <property type="entry name" value="Ig_V-set"/>
</dbReference>
<keyword evidence="1" id="KW-0732">Signal</keyword>
<dbReference type="PANTHER" id="PTHR19367">
    <property type="entry name" value="T-CELL RECEPTOR ALPHA CHAIN V REGION"/>
    <property type="match status" value="1"/>
</dbReference>
<dbReference type="SUPFAM" id="SSF48726">
    <property type="entry name" value="Immunoglobulin"/>
    <property type="match status" value="1"/>
</dbReference>
<organism evidence="7 8">
    <name type="scientific">Terrapene triunguis</name>
    <name type="common">Three-toed box turtle</name>
    <dbReference type="NCBI Taxonomy" id="2587831"/>
    <lineage>
        <taxon>Eukaryota</taxon>
        <taxon>Metazoa</taxon>
        <taxon>Chordata</taxon>
        <taxon>Craniata</taxon>
        <taxon>Vertebrata</taxon>
        <taxon>Euteleostomi</taxon>
        <taxon>Archelosauria</taxon>
        <taxon>Testudinata</taxon>
        <taxon>Testudines</taxon>
        <taxon>Cryptodira</taxon>
        <taxon>Durocryptodira</taxon>
        <taxon>Testudinoidea</taxon>
        <taxon>Emydidae</taxon>
        <taxon>Terrapene</taxon>
    </lineage>
</organism>
<dbReference type="InParanoid" id="A0A674J2I0"/>
<dbReference type="InterPro" id="IPR013783">
    <property type="entry name" value="Ig-like_fold"/>
</dbReference>